<feature type="region of interest" description="Disordered" evidence="1">
    <location>
        <begin position="1"/>
        <end position="47"/>
    </location>
</feature>
<name>A0A0C3J2U7_PISTI</name>
<accession>A0A0C3J2U7</accession>
<dbReference type="EMBL" id="KN831976">
    <property type="protein sequence ID" value="KIO03368.1"/>
    <property type="molecule type" value="Genomic_DNA"/>
</dbReference>
<gene>
    <name evidence="2" type="ORF">M404DRAFT_27027</name>
</gene>
<sequence>MQHIEKAFNDEDAKGDKGKSKAQVPEVPSKDSDSDGADDEGFSKEKGWDVSKGDLIQVIQGPAVDVEGIVRSVDLITATLTLESEDSPWHNIPINFCTKLRDYSLCDAEQHIGCEVWIISGPNKGYSGTLRSVG</sequence>
<protein>
    <recommendedName>
        <fullName evidence="4">KOW domain-containing protein</fullName>
    </recommendedName>
</protein>
<reference evidence="3" key="2">
    <citation type="submission" date="2015-01" db="EMBL/GenBank/DDBJ databases">
        <title>Evolutionary Origins and Diversification of the Mycorrhizal Mutualists.</title>
        <authorList>
            <consortium name="DOE Joint Genome Institute"/>
            <consortium name="Mycorrhizal Genomics Consortium"/>
            <person name="Kohler A."/>
            <person name="Kuo A."/>
            <person name="Nagy L.G."/>
            <person name="Floudas D."/>
            <person name="Copeland A."/>
            <person name="Barry K.W."/>
            <person name="Cichocki N."/>
            <person name="Veneault-Fourrey C."/>
            <person name="LaButti K."/>
            <person name="Lindquist E.A."/>
            <person name="Lipzen A."/>
            <person name="Lundell T."/>
            <person name="Morin E."/>
            <person name="Murat C."/>
            <person name="Riley R."/>
            <person name="Ohm R."/>
            <person name="Sun H."/>
            <person name="Tunlid A."/>
            <person name="Henrissat B."/>
            <person name="Grigoriev I.V."/>
            <person name="Hibbett D.S."/>
            <person name="Martin F."/>
        </authorList>
    </citation>
    <scope>NUCLEOTIDE SEQUENCE [LARGE SCALE GENOMIC DNA]</scope>
    <source>
        <strain evidence="3">Marx 270</strain>
    </source>
</reference>
<organism evidence="2 3">
    <name type="scientific">Pisolithus tinctorius Marx 270</name>
    <dbReference type="NCBI Taxonomy" id="870435"/>
    <lineage>
        <taxon>Eukaryota</taxon>
        <taxon>Fungi</taxon>
        <taxon>Dikarya</taxon>
        <taxon>Basidiomycota</taxon>
        <taxon>Agaricomycotina</taxon>
        <taxon>Agaricomycetes</taxon>
        <taxon>Agaricomycetidae</taxon>
        <taxon>Boletales</taxon>
        <taxon>Sclerodermatineae</taxon>
        <taxon>Pisolithaceae</taxon>
        <taxon>Pisolithus</taxon>
    </lineage>
</organism>
<dbReference type="InParanoid" id="A0A0C3J2U7"/>
<proteinExistence type="predicted"/>
<dbReference type="Proteomes" id="UP000054217">
    <property type="component" value="Unassembled WGS sequence"/>
</dbReference>
<evidence type="ECO:0008006" key="4">
    <source>
        <dbReference type="Google" id="ProtNLM"/>
    </source>
</evidence>
<dbReference type="AlphaFoldDB" id="A0A0C3J2U7"/>
<keyword evidence="3" id="KW-1185">Reference proteome</keyword>
<dbReference type="OrthoDB" id="2658650at2759"/>
<evidence type="ECO:0000313" key="2">
    <source>
        <dbReference type="EMBL" id="KIO03368.1"/>
    </source>
</evidence>
<reference evidence="2 3" key="1">
    <citation type="submission" date="2014-04" db="EMBL/GenBank/DDBJ databases">
        <authorList>
            <consortium name="DOE Joint Genome Institute"/>
            <person name="Kuo A."/>
            <person name="Kohler A."/>
            <person name="Costa M.D."/>
            <person name="Nagy L.G."/>
            <person name="Floudas D."/>
            <person name="Copeland A."/>
            <person name="Barry K.W."/>
            <person name="Cichocki N."/>
            <person name="Veneault-Fourrey C."/>
            <person name="LaButti K."/>
            <person name="Lindquist E.A."/>
            <person name="Lipzen A."/>
            <person name="Lundell T."/>
            <person name="Morin E."/>
            <person name="Murat C."/>
            <person name="Sun H."/>
            <person name="Tunlid A."/>
            <person name="Henrissat B."/>
            <person name="Grigoriev I.V."/>
            <person name="Hibbett D.S."/>
            <person name="Martin F."/>
            <person name="Nordberg H.P."/>
            <person name="Cantor M.N."/>
            <person name="Hua S.X."/>
        </authorList>
    </citation>
    <scope>NUCLEOTIDE SEQUENCE [LARGE SCALE GENOMIC DNA]</scope>
    <source>
        <strain evidence="2 3">Marx 270</strain>
    </source>
</reference>
<feature type="compositionally biased region" description="Basic and acidic residues" evidence="1">
    <location>
        <begin position="1"/>
        <end position="19"/>
    </location>
</feature>
<dbReference type="SUPFAM" id="SSF50104">
    <property type="entry name" value="Translation proteins SH3-like domain"/>
    <property type="match status" value="1"/>
</dbReference>
<evidence type="ECO:0000313" key="3">
    <source>
        <dbReference type="Proteomes" id="UP000054217"/>
    </source>
</evidence>
<dbReference type="InterPro" id="IPR008991">
    <property type="entry name" value="Translation_prot_SH3-like_sf"/>
</dbReference>
<dbReference type="HOGENOM" id="CLU_1971427_0_0_1"/>
<evidence type="ECO:0000256" key="1">
    <source>
        <dbReference type="SAM" id="MobiDB-lite"/>
    </source>
</evidence>